<name>A0A832T3R9_PYRHR</name>
<dbReference type="InterPro" id="IPR014418">
    <property type="entry name" value="ENCP4"/>
</dbReference>
<organism evidence="1 2">
    <name type="scientific">Pyrococcus horikoshii</name>
    <dbReference type="NCBI Taxonomy" id="53953"/>
    <lineage>
        <taxon>Archaea</taxon>
        <taxon>Methanobacteriati</taxon>
        <taxon>Methanobacteriota</taxon>
        <taxon>Thermococci</taxon>
        <taxon>Thermococcales</taxon>
        <taxon>Thermococcaceae</taxon>
        <taxon>Pyrococcus</taxon>
    </lineage>
</organism>
<protein>
    <submittedName>
        <fullName evidence="1">DUF1884 family protein</fullName>
    </submittedName>
</protein>
<proteinExistence type="predicted"/>
<dbReference type="GeneID" id="1442673"/>
<dbReference type="PIRSF" id="PIRSF004604">
    <property type="entry name" value="UCP004604"/>
    <property type="match status" value="1"/>
</dbReference>
<evidence type="ECO:0000313" key="1">
    <source>
        <dbReference type="EMBL" id="HII60791.1"/>
    </source>
</evidence>
<dbReference type="NCBIfam" id="NF041191">
    <property type="entry name" value="encap_f4b"/>
    <property type="match status" value="1"/>
</dbReference>
<dbReference type="RefSeq" id="WP_010885891.1">
    <property type="nucleotide sequence ID" value="NZ_DUJN01000002.1"/>
</dbReference>
<reference evidence="1" key="1">
    <citation type="journal article" date="2020" name="bioRxiv">
        <title>A rank-normalized archaeal taxonomy based on genome phylogeny resolves widespread incomplete and uneven classifications.</title>
        <authorList>
            <person name="Rinke C."/>
            <person name="Chuvochina M."/>
            <person name="Mussig A.J."/>
            <person name="Chaumeil P.-A."/>
            <person name="Waite D.W."/>
            <person name="Whitman W.B."/>
            <person name="Parks D.H."/>
            <person name="Hugenholtz P."/>
        </authorList>
    </citation>
    <scope>NUCLEOTIDE SEQUENCE</scope>
    <source>
        <strain evidence="1">UBA8834</strain>
    </source>
</reference>
<gene>
    <name evidence="1" type="ORF">HA331_03365</name>
</gene>
<accession>A0A832T3R9</accession>
<dbReference type="EMBL" id="DUJN01000002">
    <property type="protein sequence ID" value="HII60791.1"/>
    <property type="molecule type" value="Genomic_DNA"/>
</dbReference>
<dbReference type="Gene3D" id="3.30.2320.10">
    <property type="entry name" value="hypothetical protein PF0899 domain"/>
    <property type="match status" value="1"/>
</dbReference>
<dbReference type="SUPFAM" id="SSF111057">
    <property type="entry name" value="Hypothetical protein PF0899"/>
    <property type="match status" value="1"/>
</dbReference>
<comment type="caution">
    <text evidence="1">The sequence shown here is derived from an EMBL/GenBank/DDBJ whole genome shotgun (WGS) entry which is preliminary data.</text>
</comment>
<dbReference type="AlphaFoldDB" id="A0A832T3R9"/>
<dbReference type="InterPro" id="IPR036216">
    <property type="entry name" value="ENCP4_sf"/>
</dbReference>
<sequence>MSNKNNVSLHIIDLLTSTISELKEEGFEPDLILVGPEFKKYLSEEMIGMLKMKVYYIEELGSDAIIADSKYLGQLKKASKRISIEPLLKELEWEKVLKELPEIKEELE</sequence>
<evidence type="ECO:0000313" key="2">
    <source>
        <dbReference type="Proteomes" id="UP000617544"/>
    </source>
</evidence>
<dbReference type="Pfam" id="PF08967">
    <property type="entry name" value="ENCP4"/>
    <property type="match status" value="1"/>
</dbReference>
<dbReference type="Proteomes" id="UP000617544">
    <property type="component" value="Unassembled WGS sequence"/>
</dbReference>
<dbReference type="OMA" id="MLKMKVY"/>